<dbReference type="Proteomes" id="UP001157502">
    <property type="component" value="Chromosome 32"/>
</dbReference>
<keyword evidence="2" id="KW-1185">Reference proteome</keyword>
<proteinExistence type="predicted"/>
<gene>
    <name evidence="1" type="ORF">DPEC_G00326910</name>
</gene>
<comment type="caution">
    <text evidence="1">The sequence shown here is derived from an EMBL/GenBank/DDBJ whole genome shotgun (WGS) entry which is preliminary data.</text>
</comment>
<dbReference type="EMBL" id="CM055759">
    <property type="protein sequence ID" value="KAJ7987478.1"/>
    <property type="molecule type" value="Genomic_DNA"/>
</dbReference>
<evidence type="ECO:0000313" key="1">
    <source>
        <dbReference type="EMBL" id="KAJ7987478.1"/>
    </source>
</evidence>
<accession>A0ACC2F802</accession>
<sequence length="136" mass="15086">MSRRLYGDPGRAWLWQLPERSVPAARTRFLLTAPRQSVSLLVALTQVPAKTYALEKRVPTLANGAKRVRWRPTGHEESAERRSRSRTSLPPTRGRLAPLRLPVLPFLTGPHQKSPSPEDAISLCCAADGGLDLRDS</sequence>
<organism evidence="1 2">
    <name type="scientific">Dallia pectoralis</name>
    <name type="common">Alaska blackfish</name>
    <dbReference type="NCBI Taxonomy" id="75939"/>
    <lineage>
        <taxon>Eukaryota</taxon>
        <taxon>Metazoa</taxon>
        <taxon>Chordata</taxon>
        <taxon>Craniata</taxon>
        <taxon>Vertebrata</taxon>
        <taxon>Euteleostomi</taxon>
        <taxon>Actinopterygii</taxon>
        <taxon>Neopterygii</taxon>
        <taxon>Teleostei</taxon>
        <taxon>Protacanthopterygii</taxon>
        <taxon>Esociformes</taxon>
        <taxon>Umbridae</taxon>
        <taxon>Dallia</taxon>
    </lineage>
</organism>
<reference evidence="1" key="1">
    <citation type="submission" date="2021-05" db="EMBL/GenBank/DDBJ databases">
        <authorList>
            <person name="Pan Q."/>
            <person name="Jouanno E."/>
            <person name="Zahm M."/>
            <person name="Klopp C."/>
            <person name="Cabau C."/>
            <person name="Louis A."/>
            <person name="Berthelot C."/>
            <person name="Parey E."/>
            <person name="Roest Crollius H."/>
            <person name="Montfort J."/>
            <person name="Robinson-Rechavi M."/>
            <person name="Bouchez O."/>
            <person name="Lampietro C."/>
            <person name="Lopez Roques C."/>
            <person name="Donnadieu C."/>
            <person name="Postlethwait J."/>
            <person name="Bobe J."/>
            <person name="Dillon D."/>
            <person name="Chandos A."/>
            <person name="von Hippel F."/>
            <person name="Guiguen Y."/>
        </authorList>
    </citation>
    <scope>NUCLEOTIDE SEQUENCE</scope>
    <source>
        <strain evidence="1">YG-Jan2019</strain>
    </source>
</reference>
<name>A0ACC2F802_DALPE</name>
<protein>
    <submittedName>
        <fullName evidence="1">Uncharacterized protein</fullName>
    </submittedName>
</protein>
<evidence type="ECO:0000313" key="2">
    <source>
        <dbReference type="Proteomes" id="UP001157502"/>
    </source>
</evidence>